<dbReference type="InterPro" id="IPR007891">
    <property type="entry name" value="CHASE3"/>
</dbReference>
<protein>
    <recommendedName>
        <fullName evidence="2">histidine kinase</fullName>
        <ecNumber evidence="2">2.7.13.3</ecNumber>
    </recommendedName>
</protein>
<dbReference type="PANTHER" id="PTHR42878">
    <property type="entry name" value="TWO-COMPONENT HISTIDINE KINASE"/>
    <property type="match status" value="1"/>
</dbReference>
<keyword evidence="3" id="KW-0597">Phosphoprotein</keyword>
<dbReference type="Pfam" id="PF00512">
    <property type="entry name" value="HisKA"/>
    <property type="match status" value="1"/>
</dbReference>
<evidence type="ECO:0000313" key="9">
    <source>
        <dbReference type="Proteomes" id="UP000315700"/>
    </source>
</evidence>
<dbReference type="EC" id="2.7.13.3" evidence="2"/>
<evidence type="ECO:0000256" key="4">
    <source>
        <dbReference type="ARBA" id="ARBA00022679"/>
    </source>
</evidence>
<feature type="domain" description="Histidine kinase" evidence="7">
    <location>
        <begin position="250"/>
        <end position="468"/>
    </location>
</feature>
<dbReference type="InterPro" id="IPR003594">
    <property type="entry name" value="HATPase_dom"/>
</dbReference>
<dbReference type="Gene3D" id="3.30.565.10">
    <property type="entry name" value="Histidine kinase-like ATPase, C-terminal domain"/>
    <property type="match status" value="1"/>
</dbReference>
<evidence type="ECO:0000256" key="6">
    <source>
        <dbReference type="SAM" id="Phobius"/>
    </source>
</evidence>
<keyword evidence="6" id="KW-0812">Transmembrane</keyword>
<dbReference type="Gene3D" id="1.10.287.130">
    <property type="match status" value="1"/>
</dbReference>
<dbReference type="SUPFAM" id="SSF55874">
    <property type="entry name" value="ATPase domain of HSP90 chaperone/DNA topoisomerase II/histidine kinase"/>
    <property type="match status" value="1"/>
</dbReference>
<dbReference type="RefSeq" id="WP_145026234.1">
    <property type="nucleotide sequence ID" value="NZ_CP036271.1"/>
</dbReference>
<feature type="transmembrane region" description="Helical" evidence="6">
    <location>
        <begin position="187"/>
        <end position="206"/>
    </location>
</feature>
<dbReference type="InterPro" id="IPR036097">
    <property type="entry name" value="HisK_dim/P_sf"/>
</dbReference>
<evidence type="ECO:0000256" key="2">
    <source>
        <dbReference type="ARBA" id="ARBA00012438"/>
    </source>
</evidence>
<dbReference type="CDD" id="cd00082">
    <property type="entry name" value="HisKA"/>
    <property type="match status" value="1"/>
</dbReference>
<keyword evidence="5" id="KW-0418">Kinase</keyword>
<dbReference type="KEGG" id="ccos:Pan44_01370"/>
<name>A0A517S7L8_9PLAN</name>
<dbReference type="OrthoDB" id="9808408at2"/>
<comment type="catalytic activity">
    <reaction evidence="1">
        <text>ATP + protein L-histidine = ADP + protein N-phospho-L-histidine.</text>
        <dbReference type="EC" id="2.7.13.3"/>
    </reaction>
</comment>
<dbReference type="SMART" id="SM00387">
    <property type="entry name" value="HATPase_c"/>
    <property type="match status" value="1"/>
</dbReference>
<dbReference type="PROSITE" id="PS50109">
    <property type="entry name" value="HIS_KIN"/>
    <property type="match status" value="1"/>
</dbReference>
<dbReference type="GO" id="GO:0030295">
    <property type="term" value="F:protein kinase activator activity"/>
    <property type="evidence" value="ECO:0007669"/>
    <property type="project" value="TreeGrafter"/>
</dbReference>
<keyword evidence="9" id="KW-1185">Reference proteome</keyword>
<dbReference type="InterPro" id="IPR004358">
    <property type="entry name" value="Sig_transdc_His_kin-like_C"/>
</dbReference>
<evidence type="ECO:0000259" key="7">
    <source>
        <dbReference type="PROSITE" id="PS50109"/>
    </source>
</evidence>
<keyword evidence="6" id="KW-0472">Membrane</keyword>
<gene>
    <name evidence="8" type="primary">cph1_1</name>
    <name evidence="8" type="ORF">Pan44_01370</name>
</gene>
<dbReference type="InterPro" id="IPR003661">
    <property type="entry name" value="HisK_dim/P_dom"/>
</dbReference>
<evidence type="ECO:0000313" key="8">
    <source>
        <dbReference type="EMBL" id="QDT52128.1"/>
    </source>
</evidence>
<dbReference type="PANTHER" id="PTHR42878:SF15">
    <property type="entry name" value="BACTERIOPHYTOCHROME"/>
    <property type="match status" value="1"/>
</dbReference>
<dbReference type="SUPFAM" id="SSF47384">
    <property type="entry name" value="Homodimeric domain of signal transducing histidine kinase"/>
    <property type="match status" value="1"/>
</dbReference>
<dbReference type="FunFam" id="3.30.565.10:FF:000006">
    <property type="entry name" value="Sensor histidine kinase WalK"/>
    <property type="match status" value="1"/>
</dbReference>
<keyword evidence="6" id="KW-1133">Transmembrane helix</keyword>
<sequence length="483" mass="53967">MKRSFVGSGMSVGFALAAVVVIGSSVLIHRNIQLIADNEEKVIHTHEVLTALSQIRTSLNAAESSQRGFLITADASYLDRYQSALPEIKAQLAIIKDLTRDNDNQIRNLPALERRVNERLTTLAEGIGIVENNGRDAAREFIQKGSGSVQMDRVRDQLTTMIEEERRLLALRNEQSVASHAATRRTALLSAIVGLSMVLLAWFLSVREVRQRDRMTHLLEDRVRERTAELATVNTSLRQSNRELEQFASVASHDLQEPLRKIEAFGDRLKMNRDTLNDQARDYLDRILSSASRMRTLINDLLSFSRVATRAQPFKPVDMGHIAREVVGDLESRIGDVEGRVELADLPSIEADPTQLRQLLQNLISNALKFHRPGVKPIVRVTSERIESPGRPPQVRLTVADNGIGFEEQYLDRIFEVFQRLHGRNEYEGTGIGLAICRKIVERHGGTISARSTPGEGSTFIATLPVEQSEKEESWGTANPSSS</sequence>
<organism evidence="8 9">
    <name type="scientific">Caulifigura coniformis</name>
    <dbReference type="NCBI Taxonomy" id="2527983"/>
    <lineage>
        <taxon>Bacteria</taxon>
        <taxon>Pseudomonadati</taxon>
        <taxon>Planctomycetota</taxon>
        <taxon>Planctomycetia</taxon>
        <taxon>Planctomycetales</taxon>
        <taxon>Planctomycetaceae</taxon>
        <taxon>Caulifigura</taxon>
    </lineage>
</organism>
<dbReference type="AlphaFoldDB" id="A0A517S7L8"/>
<evidence type="ECO:0000256" key="5">
    <source>
        <dbReference type="ARBA" id="ARBA00022777"/>
    </source>
</evidence>
<dbReference type="InterPro" id="IPR005467">
    <property type="entry name" value="His_kinase_dom"/>
</dbReference>
<dbReference type="Pfam" id="PF05227">
    <property type="entry name" value="CHASE3"/>
    <property type="match status" value="1"/>
</dbReference>
<dbReference type="SMART" id="SM00388">
    <property type="entry name" value="HisKA"/>
    <property type="match status" value="1"/>
</dbReference>
<proteinExistence type="predicted"/>
<dbReference type="GO" id="GO:0007234">
    <property type="term" value="P:osmosensory signaling via phosphorelay pathway"/>
    <property type="evidence" value="ECO:0007669"/>
    <property type="project" value="TreeGrafter"/>
</dbReference>
<dbReference type="Pfam" id="PF02518">
    <property type="entry name" value="HATPase_c"/>
    <property type="match status" value="1"/>
</dbReference>
<dbReference type="InterPro" id="IPR050351">
    <property type="entry name" value="BphY/WalK/GraS-like"/>
</dbReference>
<dbReference type="GO" id="GO:0000155">
    <property type="term" value="F:phosphorelay sensor kinase activity"/>
    <property type="evidence" value="ECO:0007669"/>
    <property type="project" value="InterPro"/>
</dbReference>
<dbReference type="InterPro" id="IPR036890">
    <property type="entry name" value="HATPase_C_sf"/>
</dbReference>
<dbReference type="InParanoid" id="A0A517S7L8"/>
<dbReference type="CDD" id="cd19410">
    <property type="entry name" value="HK9-like_sensor"/>
    <property type="match status" value="1"/>
</dbReference>
<keyword evidence="4 8" id="KW-0808">Transferase</keyword>
<evidence type="ECO:0000256" key="3">
    <source>
        <dbReference type="ARBA" id="ARBA00022553"/>
    </source>
</evidence>
<reference evidence="8 9" key="1">
    <citation type="submission" date="2019-02" db="EMBL/GenBank/DDBJ databases">
        <title>Deep-cultivation of Planctomycetes and their phenomic and genomic characterization uncovers novel biology.</title>
        <authorList>
            <person name="Wiegand S."/>
            <person name="Jogler M."/>
            <person name="Boedeker C."/>
            <person name="Pinto D."/>
            <person name="Vollmers J."/>
            <person name="Rivas-Marin E."/>
            <person name="Kohn T."/>
            <person name="Peeters S.H."/>
            <person name="Heuer A."/>
            <person name="Rast P."/>
            <person name="Oberbeckmann S."/>
            <person name="Bunk B."/>
            <person name="Jeske O."/>
            <person name="Meyerdierks A."/>
            <person name="Storesund J.E."/>
            <person name="Kallscheuer N."/>
            <person name="Luecker S."/>
            <person name="Lage O.M."/>
            <person name="Pohl T."/>
            <person name="Merkel B.J."/>
            <person name="Hornburger P."/>
            <person name="Mueller R.-W."/>
            <person name="Bruemmer F."/>
            <person name="Labrenz M."/>
            <person name="Spormann A.M."/>
            <person name="Op den Camp H."/>
            <person name="Overmann J."/>
            <person name="Amann R."/>
            <person name="Jetten M.S.M."/>
            <person name="Mascher T."/>
            <person name="Medema M.H."/>
            <person name="Devos D.P."/>
            <person name="Kaster A.-K."/>
            <person name="Ovreas L."/>
            <person name="Rohde M."/>
            <person name="Galperin M.Y."/>
            <person name="Jogler C."/>
        </authorList>
    </citation>
    <scope>NUCLEOTIDE SEQUENCE [LARGE SCALE GENOMIC DNA]</scope>
    <source>
        <strain evidence="8 9">Pan44</strain>
    </source>
</reference>
<accession>A0A517S7L8</accession>
<dbReference type="EMBL" id="CP036271">
    <property type="protein sequence ID" value="QDT52128.1"/>
    <property type="molecule type" value="Genomic_DNA"/>
</dbReference>
<dbReference type="Proteomes" id="UP000315700">
    <property type="component" value="Chromosome"/>
</dbReference>
<dbReference type="GO" id="GO:0000156">
    <property type="term" value="F:phosphorelay response regulator activity"/>
    <property type="evidence" value="ECO:0007669"/>
    <property type="project" value="TreeGrafter"/>
</dbReference>
<dbReference type="PRINTS" id="PR00344">
    <property type="entry name" value="BCTRLSENSOR"/>
</dbReference>
<evidence type="ECO:0000256" key="1">
    <source>
        <dbReference type="ARBA" id="ARBA00000085"/>
    </source>
</evidence>